<keyword evidence="3 7" id="KW-1134">Transmembrane beta strand</keyword>
<dbReference type="InterPro" id="IPR036942">
    <property type="entry name" value="Beta-barrel_TonB_sf"/>
</dbReference>
<dbReference type="GO" id="GO:0009279">
    <property type="term" value="C:cell outer membrane"/>
    <property type="evidence" value="ECO:0007669"/>
    <property type="project" value="UniProtKB-SubCell"/>
</dbReference>
<feature type="domain" description="TonB-dependent receptor plug" evidence="8">
    <location>
        <begin position="145"/>
        <end position="223"/>
    </location>
</feature>
<dbReference type="InterPro" id="IPR039426">
    <property type="entry name" value="TonB-dep_rcpt-like"/>
</dbReference>
<evidence type="ECO:0000313" key="10">
    <source>
        <dbReference type="Proteomes" id="UP000321080"/>
    </source>
</evidence>
<organism evidence="9 10">
    <name type="scientific">Seonamhaeicola maritimus</name>
    <dbReference type="NCBI Taxonomy" id="2591822"/>
    <lineage>
        <taxon>Bacteria</taxon>
        <taxon>Pseudomonadati</taxon>
        <taxon>Bacteroidota</taxon>
        <taxon>Flavobacteriia</taxon>
        <taxon>Flavobacteriales</taxon>
        <taxon>Flavobacteriaceae</taxon>
    </lineage>
</organism>
<evidence type="ECO:0000256" key="6">
    <source>
        <dbReference type="ARBA" id="ARBA00023237"/>
    </source>
</evidence>
<evidence type="ECO:0000256" key="3">
    <source>
        <dbReference type="ARBA" id="ARBA00022452"/>
    </source>
</evidence>
<keyword evidence="4 7" id="KW-0812">Transmembrane</keyword>
<evidence type="ECO:0000259" key="8">
    <source>
        <dbReference type="Pfam" id="PF07715"/>
    </source>
</evidence>
<keyword evidence="10" id="KW-1185">Reference proteome</keyword>
<dbReference type="Proteomes" id="UP000321080">
    <property type="component" value="Unassembled WGS sequence"/>
</dbReference>
<dbReference type="PROSITE" id="PS52016">
    <property type="entry name" value="TONB_DEPENDENT_REC_3"/>
    <property type="match status" value="1"/>
</dbReference>
<keyword evidence="5 7" id="KW-0472">Membrane</keyword>
<dbReference type="Gene3D" id="2.170.130.10">
    <property type="entry name" value="TonB-dependent receptor, plug domain"/>
    <property type="match status" value="1"/>
</dbReference>
<dbReference type="InterPro" id="IPR037066">
    <property type="entry name" value="Plug_dom_sf"/>
</dbReference>
<dbReference type="OrthoDB" id="9803050at2"/>
<dbReference type="RefSeq" id="WP_147768455.1">
    <property type="nucleotide sequence ID" value="NZ_VRKQ01000010.1"/>
</dbReference>
<name>A0A5C7GIB3_9FLAO</name>
<dbReference type="SUPFAM" id="SSF56935">
    <property type="entry name" value="Porins"/>
    <property type="match status" value="1"/>
</dbReference>
<evidence type="ECO:0000256" key="1">
    <source>
        <dbReference type="ARBA" id="ARBA00004571"/>
    </source>
</evidence>
<dbReference type="AlphaFoldDB" id="A0A5C7GIB3"/>
<evidence type="ECO:0000256" key="2">
    <source>
        <dbReference type="ARBA" id="ARBA00022448"/>
    </source>
</evidence>
<sequence>MNYKVLALLFFFFSLNLISQEKVTLEYSNVSLSEVFKDLEEKFKIKFSYNSELVNNRIINLKRQDYLLEDILLTLEEKVAISFKKVSKRYYTAKSKVLRITDTQQLQEILIKEYLTTGISKKNEDASISLMPKKLGILPGLTEPDVLQSIQLLPGVQSPTETASGLFIRGGTPDQNLILWDGIKMYHSGHFFGTISAFNPYITDEIKLYKSGTKAKYGNRISGVIDITSDNYIPQKIEGGAGINMTHADVFLKAPLNDKVAFILSGRRSITDMFNTETFKNLSQRVFQETKISDGNKVFEDDEVLTTNDLFNFKDFTFKAVVKPNENNEISISNLFTNNKLDYGFLIEEFDEASSDKLEITNQGSSFNWNHKYNNALSHDFNAYYSKFDLEYVGSNNITNEFSDELKKQNTIDDFGLSFDTNLVLRESASIGLGYQFSSNKVNYGLSFMDSESPEENFDESNESTNNAHAVYFDYKYNKSNKWLINAGLRANYFSVIDRIYVEPRVQVETRLSSSLKYRVSVENLHQAVSQVVEFNTQEFGLEDQIWVLSDDEEIPVLSSTQFTSGFLFNKKGWNIDLEAYYKKVRGLTSFTLGFEVANDFFSKGESDVFGLDLLVKKKIQNYRTWLSYSFINNDFTFDNINSGNEFSGNSDITHHFTWSHTYEWNQFNISLGWNIRTGIPYTKGVGIIDTPEGSVIEYDVINDSRLPDYHRLDVSTTYEFNVSKNENWKGKIGFSLLNIYNKNNLLSRTYESRQDSNGDIVLREINKSSIGLTPNLIFRIEF</sequence>
<dbReference type="InterPro" id="IPR012910">
    <property type="entry name" value="Plug_dom"/>
</dbReference>
<dbReference type="Pfam" id="PF07715">
    <property type="entry name" value="Plug"/>
    <property type="match status" value="1"/>
</dbReference>
<evidence type="ECO:0000313" key="9">
    <source>
        <dbReference type="EMBL" id="TXG37179.1"/>
    </source>
</evidence>
<accession>A0A5C7GIB3</accession>
<dbReference type="EMBL" id="VRKQ01000010">
    <property type="protein sequence ID" value="TXG37179.1"/>
    <property type="molecule type" value="Genomic_DNA"/>
</dbReference>
<comment type="caution">
    <text evidence="9">The sequence shown here is derived from an EMBL/GenBank/DDBJ whole genome shotgun (WGS) entry which is preliminary data.</text>
</comment>
<proteinExistence type="inferred from homology"/>
<keyword evidence="2 7" id="KW-0813">Transport</keyword>
<evidence type="ECO:0000256" key="5">
    <source>
        <dbReference type="ARBA" id="ARBA00023136"/>
    </source>
</evidence>
<gene>
    <name evidence="9" type="ORF">FUA22_11495</name>
</gene>
<comment type="similarity">
    <text evidence="7">Belongs to the TonB-dependent receptor family.</text>
</comment>
<dbReference type="Gene3D" id="2.40.170.20">
    <property type="entry name" value="TonB-dependent receptor, beta-barrel domain"/>
    <property type="match status" value="1"/>
</dbReference>
<keyword evidence="6 7" id="KW-0998">Cell outer membrane</keyword>
<evidence type="ECO:0000256" key="7">
    <source>
        <dbReference type="PROSITE-ProRule" id="PRU01360"/>
    </source>
</evidence>
<keyword evidence="9" id="KW-0675">Receptor</keyword>
<protein>
    <submittedName>
        <fullName evidence="9">TonB-dependent receptor plug domain-containing protein</fullName>
    </submittedName>
</protein>
<evidence type="ECO:0000256" key="4">
    <source>
        <dbReference type="ARBA" id="ARBA00022692"/>
    </source>
</evidence>
<reference evidence="9 10" key="1">
    <citation type="submission" date="2019-08" db="EMBL/GenBank/DDBJ databases">
        <title>Seonamhaeicola sediminis sp. nov., isolated from marine sediment.</title>
        <authorList>
            <person name="Cao W.R."/>
        </authorList>
    </citation>
    <scope>NUCLEOTIDE SEQUENCE [LARGE SCALE GENOMIC DNA]</scope>
    <source>
        <strain evidence="9 10">1505</strain>
    </source>
</reference>
<comment type="subcellular location">
    <subcellularLocation>
        <location evidence="1 7">Cell outer membrane</location>
        <topology evidence="1 7">Multi-pass membrane protein</topology>
    </subcellularLocation>
</comment>